<dbReference type="PROSITE" id="PS51746">
    <property type="entry name" value="PPM_2"/>
    <property type="match status" value="1"/>
</dbReference>
<evidence type="ECO:0000313" key="4">
    <source>
        <dbReference type="EMBL" id="AHE55298.1"/>
    </source>
</evidence>
<dbReference type="PATRIC" id="fig|1123269.5.peg.3550"/>
<dbReference type="RefSeq" id="WP_025293478.1">
    <property type="nucleotide sequence ID" value="NZ_CP006644.1"/>
</dbReference>
<protein>
    <recommendedName>
        <fullName evidence="3">PPM-type phosphatase domain-containing protein</fullName>
    </recommendedName>
</protein>
<dbReference type="SUPFAM" id="SSF81606">
    <property type="entry name" value="PP2C-like"/>
    <property type="match status" value="1"/>
</dbReference>
<keyword evidence="2" id="KW-0812">Transmembrane</keyword>
<dbReference type="eggNOG" id="COG2208">
    <property type="taxonomic scope" value="Bacteria"/>
</dbReference>
<gene>
    <name evidence="4" type="ORF">NX02_18145</name>
</gene>
<dbReference type="STRING" id="1123269.NX02_18145"/>
<dbReference type="eggNOG" id="COG4252">
    <property type="taxonomic scope" value="Bacteria"/>
</dbReference>
<evidence type="ECO:0000256" key="1">
    <source>
        <dbReference type="ARBA" id="ARBA00022801"/>
    </source>
</evidence>
<feature type="domain" description="PPM-type phosphatase" evidence="3">
    <location>
        <begin position="476"/>
        <end position="693"/>
    </location>
</feature>
<name>W0AG87_9SPHN</name>
<keyword evidence="2" id="KW-0472">Membrane</keyword>
<dbReference type="EMBL" id="CP006644">
    <property type="protein sequence ID" value="AHE55298.1"/>
    <property type="molecule type" value="Genomic_DNA"/>
</dbReference>
<evidence type="ECO:0000313" key="5">
    <source>
        <dbReference type="Proteomes" id="UP000018851"/>
    </source>
</evidence>
<dbReference type="PANTHER" id="PTHR43156:SF2">
    <property type="entry name" value="STAGE II SPORULATION PROTEIN E"/>
    <property type="match status" value="1"/>
</dbReference>
<feature type="transmembrane region" description="Helical" evidence="2">
    <location>
        <begin position="380"/>
        <end position="401"/>
    </location>
</feature>
<feature type="transmembrane region" description="Helical" evidence="2">
    <location>
        <begin position="351"/>
        <end position="368"/>
    </location>
</feature>
<keyword evidence="2" id="KW-1133">Transmembrane helix</keyword>
<dbReference type="InterPro" id="IPR001932">
    <property type="entry name" value="PPM-type_phosphatase-like_dom"/>
</dbReference>
<dbReference type="Pfam" id="PF07228">
    <property type="entry name" value="SpoIIE"/>
    <property type="match status" value="1"/>
</dbReference>
<dbReference type="Proteomes" id="UP000018851">
    <property type="component" value="Chromosome"/>
</dbReference>
<dbReference type="SMART" id="SM00331">
    <property type="entry name" value="PP2C_SIG"/>
    <property type="match status" value="1"/>
</dbReference>
<keyword evidence="1" id="KW-0378">Hydrolase</keyword>
<dbReference type="AlphaFoldDB" id="W0AG87"/>
<proteinExistence type="predicted"/>
<evidence type="ECO:0000256" key="2">
    <source>
        <dbReference type="SAM" id="Phobius"/>
    </source>
</evidence>
<dbReference type="InterPro" id="IPR036457">
    <property type="entry name" value="PPM-type-like_dom_sf"/>
</dbReference>
<dbReference type="InterPro" id="IPR007890">
    <property type="entry name" value="CHASE2"/>
</dbReference>
<accession>W0AG87</accession>
<organism evidence="4 5">
    <name type="scientific">Sphingomonas sanxanigenens DSM 19645 = NX02</name>
    <dbReference type="NCBI Taxonomy" id="1123269"/>
    <lineage>
        <taxon>Bacteria</taxon>
        <taxon>Pseudomonadati</taxon>
        <taxon>Pseudomonadota</taxon>
        <taxon>Alphaproteobacteria</taxon>
        <taxon>Sphingomonadales</taxon>
        <taxon>Sphingomonadaceae</taxon>
        <taxon>Sphingomonas</taxon>
    </lineage>
</organism>
<dbReference type="HOGENOM" id="CLU_389674_0_0_5"/>
<dbReference type="GO" id="GO:0016791">
    <property type="term" value="F:phosphatase activity"/>
    <property type="evidence" value="ECO:0007669"/>
    <property type="project" value="TreeGrafter"/>
</dbReference>
<dbReference type="KEGG" id="ssan:NX02_18145"/>
<dbReference type="InterPro" id="IPR052016">
    <property type="entry name" value="Bact_Sigma-Reg"/>
</dbReference>
<reference evidence="4 5" key="1">
    <citation type="submission" date="2013-07" db="EMBL/GenBank/DDBJ databases">
        <title>Completed genome of Sphingomonas sanxanigenens NX02.</title>
        <authorList>
            <person name="Ma T."/>
            <person name="Huang H."/>
            <person name="Wu M."/>
            <person name="Li X."/>
            <person name="Li G."/>
        </authorList>
    </citation>
    <scope>NUCLEOTIDE SEQUENCE [LARGE SCALE GENOMIC DNA]</scope>
    <source>
        <strain evidence="4 5">NX02</strain>
    </source>
</reference>
<dbReference type="Gene3D" id="3.60.40.10">
    <property type="entry name" value="PPM-type phosphatase domain"/>
    <property type="match status" value="1"/>
</dbReference>
<dbReference type="PANTHER" id="PTHR43156">
    <property type="entry name" value="STAGE II SPORULATION PROTEIN E-RELATED"/>
    <property type="match status" value="1"/>
</dbReference>
<sequence>MTGSNSTSDPGIRAGRARLAGIVAGLLVVAASLAPQADALRRPLFDLWQRLMPRDFGDTRVAVVMIDDASIDQIGPWPWSRYAIARLVETIHSRGAAVIGLDMLLSEPDPRDPAGFADFYHELPVPAAEEVRALTSMDRVLAQVIGRSPVVLGRAGIAAEEDKAAPPLAVEAQFTAPLPAGVRAWDRALANIQTIDDVAEGHGLLNGDADADGTQRRVPLVATVAGTPNPGFALELARIASRTQAVTPVVRNGRLRAVEMGGRRLAVDPDGAMRMRFGTLPAHAQFSAASVMGDPAPADQFRNRIVLVGLGGAGSADMVSTPLAPQGYGAAVQAMAVDAILAGDSLSRPGWALWAERVGALALLLLFGGFSPQRRPWRMALLAVAAALATIAISAGAFAGGLLLDPVLPLLSGLAAGAVTVLLLYAEGRRHQAALQRALWAEQLAAAHSAGELTAAREMQQAMLPDAATLAALDPRIEIAGLIEPARDTGGDFYDAIRLDADRLCLFVGDVTGKGMSAALFMALSRALTRSVLSRGVSDLAPALETLNAEIMRDNVEDMFVTMAIALLDCRTGDLAYAGVGHEDPWLVRADGTPTPLRSDGGPPFGAAEGMAYGTSVVRLAPGDTVILLSDGVTEAQDGTGRTFGTAGVAETLRNWSNAGPVNDACRRLHAAVRALEGGGEATDDLTVLAFRYRGDGG</sequence>
<dbReference type="Pfam" id="PF05226">
    <property type="entry name" value="CHASE2"/>
    <property type="match status" value="1"/>
</dbReference>
<feature type="transmembrane region" description="Helical" evidence="2">
    <location>
        <begin position="407"/>
        <end position="426"/>
    </location>
</feature>
<keyword evidence="5" id="KW-1185">Reference proteome</keyword>
<evidence type="ECO:0000259" key="3">
    <source>
        <dbReference type="PROSITE" id="PS51746"/>
    </source>
</evidence>
<dbReference type="SMART" id="SM01080">
    <property type="entry name" value="CHASE2"/>
    <property type="match status" value="1"/>
</dbReference>